<feature type="transmembrane region" description="Helical" evidence="1">
    <location>
        <begin position="31"/>
        <end position="55"/>
    </location>
</feature>
<dbReference type="EMBL" id="FOYN01000003">
    <property type="protein sequence ID" value="SFR51589.1"/>
    <property type="molecule type" value="Genomic_DNA"/>
</dbReference>
<evidence type="ECO:0000256" key="1">
    <source>
        <dbReference type="SAM" id="Phobius"/>
    </source>
</evidence>
<reference evidence="4" key="1">
    <citation type="submission" date="2016-10" db="EMBL/GenBank/DDBJ databases">
        <authorList>
            <person name="Varghese N."/>
            <person name="Submissions S."/>
        </authorList>
    </citation>
    <scope>NUCLEOTIDE SEQUENCE [LARGE SCALE GENOMIC DNA]</scope>
    <source>
        <strain evidence="4">RD 26</strain>
    </source>
</reference>
<gene>
    <name evidence="3" type="ORF">SAMN04487937_2619</name>
</gene>
<accession>A0A1I6HAT1</accession>
<dbReference type="InterPro" id="IPR058460">
    <property type="entry name" value="DUF8147"/>
</dbReference>
<protein>
    <recommendedName>
        <fullName evidence="2">DUF8147 domain-containing protein</fullName>
    </recommendedName>
</protein>
<proteinExistence type="predicted"/>
<feature type="transmembrane region" description="Helical" evidence="1">
    <location>
        <begin position="67"/>
        <end position="87"/>
    </location>
</feature>
<sequence length="122" mass="12391">MNWRLVATVGVGVSAFLLTVAAVTELLALRIEFSALVGLPVGILVGGASATATWLRLWNAPGARPALLGAAAVGYAVVALAAASYAISSVRGFVSVESALAVALLVGVAAFAIARRRPDRFD</sequence>
<evidence type="ECO:0000259" key="2">
    <source>
        <dbReference type="Pfam" id="PF26472"/>
    </source>
</evidence>
<dbReference type="Pfam" id="PF26472">
    <property type="entry name" value="DUF8147"/>
    <property type="match status" value="1"/>
</dbReference>
<keyword evidence="1" id="KW-1133">Transmembrane helix</keyword>
<feature type="domain" description="DUF8147" evidence="2">
    <location>
        <begin position="4"/>
        <end position="112"/>
    </location>
</feature>
<evidence type="ECO:0000313" key="3">
    <source>
        <dbReference type="EMBL" id="SFR51589.1"/>
    </source>
</evidence>
<organism evidence="3 4">
    <name type="scientific">Halorubrum sodomense</name>
    <dbReference type="NCBI Taxonomy" id="35743"/>
    <lineage>
        <taxon>Archaea</taxon>
        <taxon>Methanobacteriati</taxon>
        <taxon>Methanobacteriota</taxon>
        <taxon>Stenosarchaea group</taxon>
        <taxon>Halobacteria</taxon>
        <taxon>Halobacteriales</taxon>
        <taxon>Haloferacaceae</taxon>
        <taxon>Halorubrum</taxon>
    </lineage>
</organism>
<name>A0A1I6HAT1_HALSD</name>
<feature type="transmembrane region" description="Helical" evidence="1">
    <location>
        <begin position="93"/>
        <end position="114"/>
    </location>
</feature>
<dbReference type="Proteomes" id="UP000198932">
    <property type="component" value="Unassembled WGS sequence"/>
</dbReference>
<evidence type="ECO:0000313" key="4">
    <source>
        <dbReference type="Proteomes" id="UP000198932"/>
    </source>
</evidence>
<dbReference type="AlphaFoldDB" id="A0A1I6HAT1"/>
<keyword evidence="1" id="KW-0812">Transmembrane</keyword>
<keyword evidence="4" id="KW-1185">Reference proteome</keyword>
<keyword evidence="1" id="KW-0472">Membrane</keyword>
<dbReference type="RefSeq" id="WP_092922984.1">
    <property type="nucleotide sequence ID" value="NZ_FOYN01000003.1"/>
</dbReference>